<reference evidence="3 4" key="1">
    <citation type="submission" date="2020-06" db="EMBL/GenBank/DDBJ databases">
        <authorList>
            <person name="Li R."/>
            <person name="Bekaert M."/>
        </authorList>
    </citation>
    <scope>NUCLEOTIDE SEQUENCE [LARGE SCALE GENOMIC DNA]</scope>
    <source>
        <strain evidence="4">wild</strain>
    </source>
</reference>
<gene>
    <name evidence="3" type="ORF">MCOR_52155</name>
</gene>
<keyword evidence="2" id="KW-0812">Transmembrane</keyword>
<protein>
    <submittedName>
        <fullName evidence="3">Uncharacterized protein</fullName>
    </submittedName>
</protein>
<evidence type="ECO:0000256" key="2">
    <source>
        <dbReference type="SAM" id="Phobius"/>
    </source>
</evidence>
<keyword evidence="2" id="KW-1133">Transmembrane helix</keyword>
<organism evidence="3 4">
    <name type="scientific">Mytilus coruscus</name>
    <name type="common">Sea mussel</name>
    <dbReference type="NCBI Taxonomy" id="42192"/>
    <lineage>
        <taxon>Eukaryota</taxon>
        <taxon>Metazoa</taxon>
        <taxon>Spiralia</taxon>
        <taxon>Lophotrochozoa</taxon>
        <taxon>Mollusca</taxon>
        <taxon>Bivalvia</taxon>
        <taxon>Autobranchia</taxon>
        <taxon>Pteriomorphia</taxon>
        <taxon>Mytilida</taxon>
        <taxon>Mytiloidea</taxon>
        <taxon>Mytilidae</taxon>
        <taxon>Mytilinae</taxon>
        <taxon>Mytilus</taxon>
    </lineage>
</organism>
<accession>A0A6J8EGX5</accession>
<feature type="region of interest" description="Disordered" evidence="1">
    <location>
        <begin position="64"/>
        <end position="103"/>
    </location>
</feature>
<dbReference type="OrthoDB" id="6272054at2759"/>
<keyword evidence="4" id="KW-1185">Reference proteome</keyword>
<name>A0A6J8EGX5_MYTCO</name>
<evidence type="ECO:0000313" key="4">
    <source>
        <dbReference type="Proteomes" id="UP000507470"/>
    </source>
</evidence>
<keyword evidence="2" id="KW-0472">Membrane</keyword>
<feature type="compositionally biased region" description="Polar residues" evidence="1">
    <location>
        <begin position="167"/>
        <end position="177"/>
    </location>
</feature>
<evidence type="ECO:0000256" key="1">
    <source>
        <dbReference type="SAM" id="MobiDB-lite"/>
    </source>
</evidence>
<dbReference type="Proteomes" id="UP000507470">
    <property type="component" value="Unassembled WGS sequence"/>
</dbReference>
<feature type="transmembrane region" description="Helical" evidence="2">
    <location>
        <begin position="25"/>
        <end position="48"/>
    </location>
</feature>
<proteinExistence type="predicted"/>
<dbReference type="AlphaFoldDB" id="A0A6J8EGX5"/>
<evidence type="ECO:0000313" key="3">
    <source>
        <dbReference type="EMBL" id="CAC5419874.1"/>
    </source>
</evidence>
<sequence length="190" mass="21104">MAYNTKHAVTDLGSSSTPDLTETEVIIIGCVCAAILVALLTVLVCIICRRRNLAKQLPPQTSTNLAANGHAIPPQKPPRGYENTDSEMNRNGYPPFPRHNGNVPIDHDSSYDPEYENEMNRLNANKSNYFNEKQADISFTGSPRSPVKEKQYIDMSSEHRKGDLINGQESGYNTPDNSKPPKKVIYEVVV</sequence>
<feature type="region of interest" description="Disordered" evidence="1">
    <location>
        <begin position="137"/>
        <end position="184"/>
    </location>
</feature>
<feature type="compositionally biased region" description="Basic and acidic residues" evidence="1">
    <location>
        <begin position="146"/>
        <end position="163"/>
    </location>
</feature>
<dbReference type="EMBL" id="CACVKT020009053">
    <property type="protein sequence ID" value="CAC5419874.1"/>
    <property type="molecule type" value="Genomic_DNA"/>
</dbReference>